<accession>A0ABW7R9T4</accession>
<dbReference type="EMBL" id="JBIRGH010000003">
    <property type="protein sequence ID" value="MFH8583938.1"/>
    <property type="molecule type" value="Genomic_DNA"/>
</dbReference>
<dbReference type="Proteomes" id="UP001610990">
    <property type="component" value="Unassembled WGS sequence"/>
</dbReference>
<evidence type="ECO:0000313" key="1">
    <source>
        <dbReference type="EMBL" id="MFH8583938.1"/>
    </source>
</evidence>
<reference evidence="1 2" key="1">
    <citation type="submission" date="2024-10" db="EMBL/GenBank/DDBJ databases">
        <title>The Natural Products Discovery Center: Release of the First 8490 Sequenced Strains for Exploring Actinobacteria Biosynthetic Diversity.</title>
        <authorList>
            <person name="Kalkreuter E."/>
            <person name="Kautsar S.A."/>
            <person name="Yang D."/>
            <person name="Bader C.D."/>
            <person name="Teijaro C.N."/>
            <person name="Fluegel L."/>
            <person name="Davis C.M."/>
            <person name="Simpson J.R."/>
            <person name="Lauterbach L."/>
            <person name="Steele A.D."/>
            <person name="Gui C."/>
            <person name="Meng S."/>
            <person name="Li G."/>
            <person name="Viehrig K."/>
            <person name="Ye F."/>
            <person name="Su P."/>
            <person name="Kiefer A.F."/>
            <person name="Nichols A."/>
            <person name="Cepeda A.J."/>
            <person name="Yan W."/>
            <person name="Fan B."/>
            <person name="Jiang Y."/>
            <person name="Adhikari A."/>
            <person name="Zheng C.-J."/>
            <person name="Schuster L."/>
            <person name="Cowan T.M."/>
            <person name="Smanski M.J."/>
            <person name="Chevrette M.G."/>
            <person name="De Carvalho L.P.S."/>
            <person name="Shen B."/>
        </authorList>
    </citation>
    <scope>NUCLEOTIDE SEQUENCE [LARGE SCALE GENOMIC DNA]</scope>
    <source>
        <strain evidence="1 2">NPDC018013</strain>
    </source>
</reference>
<sequence length="41" mass="4559">MIWDEERPPALEADAIHGLTPASGNRTATVRDKAVRAVWAW</sequence>
<evidence type="ECO:0000313" key="2">
    <source>
        <dbReference type="Proteomes" id="UP001610990"/>
    </source>
</evidence>
<proteinExistence type="predicted"/>
<keyword evidence="2" id="KW-1185">Reference proteome</keyword>
<dbReference type="RefSeq" id="WP_278192719.1">
    <property type="nucleotide sequence ID" value="NZ_CP108413.1"/>
</dbReference>
<protein>
    <submittedName>
        <fullName evidence="1">Uncharacterized protein</fullName>
    </submittedName>
</protein>
<comment type="caution">
    <text evidence="1">The sequence shown here is derived from an EMBL/GenBank/DDBJ whole genome shotgun (WGS) entry which is preliminary data.</text>
</comment>
<name>A0ABW7R9T4_9ACTN</name>
<organism evidence="1 2">
    <name type="scientific">Streptomyces celluloflavus</name>
    <dbReference type="NCBI Taxonomy" id="58344"/>
    <lineage>
        <taxon>Bacteria</taxon>
        <taxon>Bacillati</taxon>
        <taxon>Actinomycetota</taxon>
        <taxon>Actinomycetes</taxon>
        <taxon>Kitasatosporales</taxon>
        <taxon>Streptomycetaceae</taxon>
        <taxon>Streptomyces</taxon>
    </lineage>
</organism>
<gene>
    <name evidence="1" type="ORF">ACH4GP_06005</name>
</gene>